<evidence type="ECO:0000256" key="5">
    <source>
        <dbReference type="ARBA" id="ARBA00022989"/>
    </source>
</evidence>
<dbReference type="RefSeq" id="WP_127124282.1">
    <property type="nucleotide sequence ID" value="NZ_BHXQ01000008.1"/>
</dbReference>
<dbReference type="GO" id="GO:0098797">
    <property type="term" value="C:plasma membrane protein complex"/>
    <property type="evidence" value="ECO:0007669"/>
    <property type="project" value="TreeGrafter"/>
</dbReference>
<dbReference type="InterPro" id="IPR051447">
    <property type="entry name" value="Lipoprotein-release_system"/>
</dbReference>
<evidence type="ECO:0000313" key="10">
    <source>
        <dbReference type="EMBL" id="GCC53638.1"/>
    </source>
</evidence>
<name>A0A401UFE4_9BACT</name>
<keyword evidence="3" id="KW-1003">Cell membrane</keyword>
<dbReference type="Proteomes" id="UP000288227">
    <property type="component" value="Unassembled WGS sequence"/>
</dbReference>
<feature type="domain" description="MacB-like periplasmic core" evidence="9">
    <location>
        <begin position="22"/>
        <end position="259"/>
    </location>
</feature>
<evidence type="ECO:0000256" key="7">
    <source>
        <dbReference type="SAM" id="Phobius"/>
    </source>
</evidence>
<protein>
    <submittedName>
        <fullName evidence="10">ABC transporter permease</fullName>
    </submittedName>
</protein>
<dbReference type="PANTHER" id="PTHR30489">
    <property type="entry name" value="LIPOPROTEIN-RELEASING SYSTEM TRANSMEMBRANE PROTEIN LOLE"/>
    <property type="match status" value="1"/>
</dbReference>
<evidence type="ECO:0000259" key="9">
    <source>
        <dbReference type="Pfam" id="PF12704"/>
    </source>
</evidence>
<evidence type="ECO:0000256" key="3">
    <source>
        <dbReference type="ARBA" id="ARBA00022475"/>
    </source>
</evidence>
<dbReference type="Pfam" id="PF02687">
    <property type="entry name" value="FtsX"/>
    <property type="match status" value="1"/>
</dbReference>
<dbReference type="AlphaFoldDB" id="A0A401UFE4"/>
<comment type="similarity">
    <text evidence="2">Belongs to the ABC-4 integral membrane protein family. LolC/E subfamily.</text>
</comment>
<gene>
    <name evidence="10" type="ORF">SanaruYs_38830</name>
</gene>
<keyword evidence="11" id="KW-1185">Reference proteome</keyword>
<dbReference type="OrthoDB" id="9770036at2"/>
<evidence type="ECO:0000256" key="4">
    <source>
        <dbReference type="ARBA" id="ARBA00022692"/>
    </source>
</evidence>
<proteinExistence type="inferred from homology"/>
<dbReference type="InterPro" id="IPR025857">
    <property type="entry name" value="MacB_PCD"/>
</dbReference>
<evidence type="ECO:0000313" key="11">
    <source>
        <dbReference type="Proteomes" id="UP000288227"/>
    </source>
</evidence>
<feature type="transmembrane region" description="Helical" evidence="7">
    <location>
        <begin position="23"/>
        <end position="46"/>
    </location>
</feature>
<accession>A0A401UFE4</accession>
<dbReference type="InterPro" id="IPR003838">
    <property type="entry name" value="ABC3_permease_C"/>
</dbReference>
<keyword evidence="6 7" id="KW-0472">Membrane</keyword>
<organism evidence="10 11">
    <name type="scientific">Chryseotalea sanaruensis</name>
    <dbReference type="NCBI Taxonomy" id="2482724"/>
    <lineage>
        <taxon>Bacteria</taxon>
        <taxon>Pseudomonadati</taxon>
        <taxon>Bacteroidota</taxon>
        <taxon>Cytophagia</taxon>
        <taxon>Cytophagales</taxon>
        <taxon>Chryseotaleaceae</taxon>
        <taxon>Chryseotalea</taxon>
    </lineage>
</organism>
<keyword evidence="5 7" id="KW-1133">Transmembrane helix</keyword>
<sequence>MTSLKLSVQIAWVHLVTKPKQTLIAMLGVTFGIGMFIAMVSMMTGLNDLTESLAMTSSPDIRIYHDVTTERKSIAEELNLNGITKVHHQKPKNESLKVRGAVKIAEQIRKHPLVKGASVLLNSQVFYNYGPVQLNGTIAGVDILEEDKLFDLKSKMKEGQIENLITNQDGILMGTGLAKKLSVRTGDRVVITTPQGFTKTLKIVGLFQMGIGAVDNVKSYANLGMVQTILEKEKSYITDVNVKLYDFKQAKAVAPEFQQAFGYKSEDWETANATMLLGVIIRNILTYSVAITLLIVAGFGIYNILSITIHNKMKDIAILKAMGFAGKDVKQIFMVQSLVIGFFGSLLGLLIGFVLSLLISRAPFDGGDFLSIEYLPVNFSSTYYMIGIVFGIVTTALAGYLPSRKAANIDPIEILRG</sequence>
<evidence type="ECO:0000256" key="1">
    <source>
        <dbReference type="ARBA" id="ARBA00004651"/>
    </source>
</evidence>
<dbReference type="GO" id="GO:0044874">
    <property type="term" value="P:lipoprotein localization to outer membrane"/>
    <property type="evidence" value="ECO:0007669"/>
    <property type="project" value="TreeGrafter"/>
</dbReference>
<feature type="transmembrane region" description="Helical" evidence="7">
    <location>
        <begin position="338"/>
        <end position="362"/>
    </location>
</feature>
<dbReference type="EMBL" id="BHXQ01000008">
    <property type="protein sequence ID" value="GCC53638.1"/>
    <property type="molecule type" value="Genomic_DNA"/>
</dbReference>
<comment type="subcellular location">
    <subcellularLocation>
        <location evidence="1">Cell membrane</location>
        <topology evidence="1">Multi-pass membrane protein</topology>
    </subcellularLocation>
</comment>
<feature type="transmembrane region" description="Helical" evidence="7">
    <location>
        <begin position="382"/>
        <end position="401"/>
    </location>
</feature>
<feature type="transmembrane region" description="Helical" evidence="7">
    <location>
        <begin position="284"/>
        <end position="305"/>
    </location>
</feature>
<feature type="domain" description="ABC3 transporter permease C-terminal" evidence="8">
    <location>
        <begin position="288"/>
        <end position="411"/>
    </location>
</feature>
<dbReference type="PANTHER" id="PTHR30489:SF0">
    <property type="entry name" value="LIPOPROTEIN-RELEASING SYSTEM TRANSMEMBRANE PROTEIN LOLE"/>
    <property type="match status" value="1"/>
</dbReference>
<comment type="caution">
    <text evidence="10">The sequence shown here is derived from an EMBL/GenBank/DDBJ whole genome shotgun (WGS) entry which is preliminary data.</text>
</comment>
<keyword evidence="4 7" id="KW-0812">Transmembrane</keyword>
<evidence type="ECO:0000259" key="8">
    <source>
        <dbReference type="Pfam" id="PF02687"/>
    </source>
</evidence>
<evidence type="ECO:0000256" key="6">
    <source>
        <dbReference type="ARBA" id="ARBA00023136"/>
    </source>
</evidence>
<reference evidence="10 11" key="1">
    <citation type="submission" date="2018-11" db="EMBL/GenBank/DDBJ databases">
        <title>Chryseotalea sanarue gen. nov., sp., nov., a member of the family Cytophagaceae, isolated from a brackish lake in Hamamatsu Japan.</title>
        <authorList>
            <person name="Maejima Y."/>
            <person name="Iino T."/>
            <person name="Muraguchi Y."/>
            <person name="Fukuda K."/>
            <person name="Ohkuma M."/>
            <person name="Moriuchi R."/>
            <person name="Dohra H."/>
            <person name="Kimbara K."/>
            <person name="Shintani M."/>
        </authorList>
    </citation>
    <scope>NUCLEOTIDE SEQUENCE [LARGE SCALE GENOMIC DNA]</scope>
    <source>
        <strain evidence="10 11">Ys</strain>
    </source>
</reference>
<dbReference type="Pfam" id="PF12704">
    <property type="entry name" value="MacB_PCD"/>
    <property type="match status" value="1"/>
</dbReference>
<evidence type="ECO:0000256" key="2">
    <source>
        <dbReference type="ARBA" id="ARBA00005236"/>
    </source>
</evidence>